<dbReference type="CDD" id="cd12148">
    <property type="entry name" value="fungal_TF_MHR"/>
    <property type="match status" value="1"/>
</dbReference>
<dbReference type="AlphaFoldDB" id="A0A060T200"/>
<dbReference type="Gene3D" id="4.10.240.10">
    <property type="entry name" value="Zn(2)-C6 fungal-type DNA-binding domain"/>
    <property type="match status" value="1"/>
</dbReference>
<gene>
    <name evidence="6" type="ORF">GNLVRS02_ARAD1C25190g</name>
</gene>
<dbReference type="SUPFAM" id="SSF57701">
    <property type="entry name" value="Zn2/Cys6 DNA-binding domain"/>
    <property type="match status" value="1"/>
</dbReference>
<dbReference type="CDD" id="cd00067">
    <property type="entry name" value="GAL4"/>
    <property type="match status" value="1"/>
</dbReference>
<feature type="coiled-coil region" evidence="3">
    <location>
        <begin position="252"/>
        <end position="279"/>
    </location>
</feature>
<protein>
    <submittedName>
        <fullName evidence="6">ARAD1C25190p</fullName>
    </submittedName>
</protein>
<sequence length="853" mass="94760">MSTHECRVTTVMEAPSPAPDNSKTTSNNNGNATPTTTSTIPGGQAPAATTTTTTTTTTPVEGGNENDTASVEQSGDQTVTKVTTTEPAGSNGNNSNNQPATNSVKVTSVAEVIHRDRSRSPRRSSRSPSADSKATEPLKDYGSPAPDQETRPRKRRRRVPISCNVCRYRKLKCDRQMPCSSCKQLRMTAVCRYESKTAADMLPEASLSFNNIHDTPSQTPLYSPSITATSGAANNTMFTQQQSSTSNSSSADAALQERLAIVEAQLKDIQRQQNNYSNSSVYNSHPNNASTTTMTNNVSANMAPEQLMHISTTFKPVLLYNGIENPISYWTSKSYQAHTARSTAFESEIRHLTASLIQDHANVNAHSDRPPHLLDAFHHINNPMAPRDTKWNVLFDFLPSAKVCQALLRVFHDRINVFFHCCNIQWLSHTVTEVNTLYLARHLKESDHSEFTLSTNQVHKLCLVLLMCQMARESLESSANSCEETKRMLKALIPEEELVIPFLGDDLYLFAMSAVVQTDFNTEASVPLLLLSYYLCVFVNILSKRKPSPLLLDYVLHTAYAMGIHRDLNNVDVRGSAPSSVPRSMYLQMWRQVVILDTLMAALHEGPLNIDMRFAEAPLDPDVASDLDERNGVHIERALTNLAKLYRSAYIQVGLSPAQTVDKSVFDSLIRQIDEFTVFVKDGADEGCAFASHNMIQLLLGQLRLQLYQMNDSMPLSDIIAAADIQLRNYIRCKDVDQRYSLTILSSLGLKASRHAARIVARTISVDDESVSGKSFTELADMLVQSYYLTVDALSLRQLRHLWRSHVVPFYAALACLRTRFAEHKRDQLKVGDLPPPPPLDNSDEPLAFQISI</sequence>
<evidence type="ECO:0000259" key="5">
    <source>
        <dbReference type="PROSITE" id="PS50048"/>
    </source>
</evidence>
<dbReference type="PANTHER" id="PTHR31001:SF90">
    <property type="entry name" value="CENTROMERE DNA-BINDING PROTEIN COMPLEX CBF3 SUBUNIT B"/>
    <property type="match status" value="1"/>
</dbReference>
<keyword evidence="2" id="KW-0539">Nucleus</keyword>
<dbReference type="SMART" id="SM00066">
    <property type="entry name" value="GAL4"/>
    <property type="match status" value="1"/>
</dbReference>
<evidence type="ECO:0000256" key="2">
    <source>
        <dbReference type="ARBA" id="ARBA00023242"/>
    </source>
</evidence>
<reference evidence="6" key="2">
    <citation type="submission" date="2014-06" db="EMBL/GenBank/DDBJ databases">
        <title>The complete genome of Blastobotrys (Arxula) adeninivorans LS3 - a yeast of biotechnological interest.</title>
        <authorList>
            <person name="Kunze G."/>
            <person name="Gaillardin C."/>
            <person name="Czernicka M."/>
            <person name="Durrens P."/>
            <person name="Martin T."/>
            <person name="Boer E."/>
            <person name="Gabaldon T."/>
            <person name="Cruz J."/>
            <person name="Talla E."/>
            <person name="Marck C."/>
            <person name="Goffeau A."/>
            <person name="Barbe V."/>
            <person name="Baret P."/>
            <person name="Baronian K."/>
            <person name="Beier S."/>
            <person name="Bleykasten C."/>
            <person name="Bode R."/>
            <person name="Casaregola S."/>
            <person name="Despons L."/>
            <person name="Fairhead C."/>
            <person name="Giersberg M."/>
            <person name="Gierski P."/>
            <person name="Hahnel U."/>
            <person name="Hartmann A."/>
            <person name="Jankowska D."/>
            <person name="Jubin C."/>
            <person name="Jung P."/>
            <person name="Lafontaine I."/>
            <person name="Leh-Louis V."/>
            <person name="Lemaire M."/>
            <person name="Marcet-Houben M."/>
            <person name="Mascher M."/>
            <person name="Morel G."/>
            <person name="Richard G.-F."/>
            <person name="Riechen J."/>
            <person name="Sacerdot C."/>
            <person name="Sarkar A."/>
            <person name="Savel G."/>
            <person name="Schacherer J."/>
            <person name="Sherman D."/>
            <person name="Straub M.-L."/>
            <person name="Stein N."/>
            <person name="Thierry A."/>
            <person name="Trautwein-Schult A."/>
            <person name="Westhof E."/>
            <person name="Worch S."/>
            <person name="Dujon B."/>
            <person name="Souciet J.-L."/>
            <person name="Wincker P."/>
            <person name="Scholz U."/>
            <person name="Neuveglise N."/>
        </authorList>
    </citation>
    <scope>NUCLEOTIDE SEQUENCE</scope>
    <source>
        <strain evidence="6">LS3</strain>
    </source>
</reference>
<dbReference type="PROSITE" id="PS50048">
    <property type="entry name" value="ZN2_CY6_FUNGAL_2"/>
    <property type="match status" value="1"/>
</dbReference>
<feature type="compositionally biased region" description="Polar residues" evidence="4">
    <location>
        <begin position="19"/>
        <end position="41"/>
    </location>
</feature>
<feature type="region of interest" description="Disordered" evidence="4">
    <location>
        <begin position="1"/>
        <end position="157"/>
    </location>
</feature>
<comment type="subcellular location">
    <subcellularLocation>
        <location evidence="1">Nucleus</location>
    </subcellularLocation>
</comment>
<feature type="compositionally biased region" description="Low complexity" evidence="4">
    <location>
        <begin position="49"/>
        <end position="58"/>
    </location>
</feature>
<dbReference type="PANTHER" id="PTHR31001">
    <property type="entry name" value="UNCHARACTERIZED TRANSCRIPTIONAL REGULATORY PROTEIN"/>
    <property type="match status" value="1"/>
</dbReference>
<dbReference type="Pfam" id="PF00172">
    <property type="entry name" value="Zn_clus"/>
    <property type="match status" value="1"/>
</dbReference>
<dbReference type="InterPro" id="IPR050613">
    <property type="entry name" value="Sec_Metabolite_Reg"/>
</dbReference>
<evidence type="ECO:0000256" key="3">
    <source>
        <dbReference type="SAM" id="Coils"/>
    </source>
</evidence>
<keyword evidence="3" id="KW-0175">Coiled coil</keyword>
<feature type="compositionally biased region" description="Polar residues" evidence="4">
    <location>
        <begin position="65"/>
        <end position="106"/>
    </location>
</feature>
<evidence type="ECO:0000256" key="1">
    <source>
        <dbReference type="ARBA" id="ARBA00004123"/>
    </source>
</evidence>
<name>A0A060T200_BLAAD</name>
<evidence type="ECO:0000313" key="6">
    <source>
        <dbReference type="EMBL" id="CDP34993.1"/>
    </source>
</evidence>
<dbReference type="InterPro" id="IPR036864">
    <property type="entry name" value="Zn2-C6_fun-type_DNA-bd_sf"/>
</dbReference>
<dbReference type="InterPro" id="IPR001138">
    <property type="entry name" value="Zn2Cys6_DnaBD"/>
</dbReference>
<reference evidence="6" key="1">
    <citation type="submission" date="2014-02" db="EMBL/GenBank/DDBJ databases">
        <authorList>
            <person name="Genoscope - CEA"/>
        </authorList>
    </citation>
    <scope>NUCLEOTIDE SEQUENCE</scope>
    <source>
        <strain evidence="6">LS3</strain>
    </source>
</reference>
<dbReference type="GO" id="GO:0000981">
    <property type="term" value="F:DNA-binding transcription factor activity, RNA polymerase II-specific"/>
    <property type="evidence" value="ECO:0007669"/>
    <property type="project" value="InterPro"/>
</dbReference>
<dbReference type="PROSITE" id="PS00463">
    <property type="entry name" value="ZN2_CY6_FUNGAL_1"/>
    <property type="match status" value="1"/>
</dbReference>
<dbReference type="GO" id="GO:0008270">
    <property type="term" value="F:zinc ion binding"/>
    <property type="evidence" value="ECO:0007669"/>
    <property type="project" value="InterPro"/>
</dbReference>
<organism evidence="6">
    <name type="scientific">Blastobotrys adeninivorans</name>
    <name type="common">Yeast</name>
    <name type="synonym">Arxula adeninivorans</name>
    <dbReference type="NCBI Taxonomy" id="409370"/>
    <lineage>
        <taxon>Eukaryota</taxon>
        <taxon>Fungi</taxon>
        <taxon>Dikarya</taxon>
        <taxon>Ascomycota</taxon>
        <taxon>Saccharomycotina</taxon>
        <taxon>Dipodascomycetes</taxon>
        <taxon>Dipodascales</taxon>
        <taxon>Trichomonascaceae</taxon>
        <taxon>Blastobotrys</taxon>
    </lineage>
</organism>
<feature type="domain" description="Zn(2)-C6 fungal-type" evidence="5">
    <location>
        <begin position="162"/>
        <end position="193"/>
    </location>
</feature>
<proteinExistence type="predicted"/>
<evidence type="ECO:0000256" key="4">
    <source>
        <dbReference type="SAM" id="MobiDB-lite"/>
    </source>
</evidence>
<dbReference type="GO" id="GO:0005634">
    <property type="term" value="C:nucleus"/>
    <property type="evidence" value="ECO:0007669"/>
    <property type="project" value="UniProtKB-SubCell"/>
</dbReference>
<dbReference type="EMBL" id="HG937693">
    <property type="protein sequence ID" value="CDP34993.1"/>
    <property type="molecule type" value="Genomic_DNA"/>
</dbReference>
<accession>A0A060T200</accession>